<keyword evidence="2" id="KW-1185">Reference proteome</keyword>
<sequence>IVVLQLAFYACAAVLILFTALVAGKEVSLDLLLSWRSLRGDVTVGWMLGLVWMLNSLIWYVVFLPDHVLVSNAKLTDSVIFLLLLIARSKLIPDFALTIHFFHLIITSLYSHSIPTHWFWWVLQIASAALMTWLGVWSCQWRELRPIQFGGNKAQSRPDPQPSASQLEEGPSEDEVGIGRGRGRGRGKDGAGQYEMVSMSETDKQERAWQVNSI</sequence>
<reference evidence="1" key="1">
    <citation type="submission" date="2024-09" db="EMBL/GenBank/DDBJ databases">
        <title>Black Yeasts Isolated from many extreme environments.</title>
        <authorList>
            <person name="Coleine C."/>
            <person name="Stajich J.E."/>
            <person name="Selbmann L."/>
        </authorList>
    </citation>
    <scope>NUCLEOTIDE SEQUENCE</scope>
    <source>
        <strain evidence="1">CCFEE 5737</strain>
    </source>
</reference>
<name>A0ACC3DLH6_9PEZI</name>
<gene>
    <name evidence="1" type="ORF">LTS18_010265</name>
</gene>
<protein>
    <submittedName>
        <fullName evidence="1">Uncharacterized protein</fullName>
    </submittedName>
</protein>
<comment type="caution">
    <text evidence="1">The sequence shown here is derived from an EMBL/GenBank/DDBJ whole genome shotgun (WGS) entry which is preliminary data.</text>
</comment>
<accession>A0ACC3DLH6</accession>
<proteinExistence type="predicted"/>
<organism evidence="1 2">
    <name type="scientific">Coniosporium uncinatum</name>
    <dbReference type="NCBI Taxonomy" id="93489"/>
    <lineage>
        <taxon>Eukaryota</taxon>
        <taxon>Fungi</taxon>
        <taxon>Dikarya</taxon>
        <taxon>Ascomycota</taxon>
        <taxon>Pezizomycotina</taxon>
        <taxon>Dothideomycetes</taxon>
        <taxon>Dothideomycetes incertae sedis</taxon>
        <taxon>Coniosporium</taxon>
    </lineage>
</organism>
<evidence type="ECO:0000313" key="2">
    <source>
        <dbReference type="Proteomes" id="UP001186974"/>
    </source>
</evidence>
<dbReference type="EMBL" id="JAWDJW010002850">
    <property type="protein sequence ID" value="KAK3077439.1"/>
    <property type="molecule type" value="Genomic_DNA"/>
</dbReference>
<evidence type="ECO:0000313" key="1">
    <source>
        <dbReference type="EMBL" id="KAK3077439.1"/>
    </source>
</evidence>
<dbReference type="Proteomes" id="UP001186974">
    <property type="component" value="Unassembled WGS sequence"/>
</dbReference>
<feature type="non-terminal residue" evidence="1">
    <location>
        <position position="1"/>
    </location>
</feature>